<evidence type="ECO:0000256" key="1">
    <source>
        <dbReference type="SAM" id="Phobius"/>
    </source>
</evidence>
<proteinExistence type="predicted"/>
<keyword evidence="1" id="KW-0472">Membrane</keyword>
<name>A0ABU0CA59_9BRAD</name>
<evidence type="ECO:0000313" key="3">
    <source>
        <dbReference type="Proteomes" id="UP001230253"/>
    </source>
</evidence>
<keyword evidence="1" id="KW-1133">Transmembrane helix</keyword>
<organism evidence="2 3">
    <name type="scientific">Rhodopseudomonas julia</name>
    <dbReference type="NCBI Taxonomy" id="200617"/>
    <lineage>
        <taxon>Bacteria</taxon>
        <taxon>Pseudomonadati</taxon>
        <taxon>Pseudomonadota</taxon>
        <taxon>Alphaproteobacteria</taxon>
        <taxon>Hyphomicrobiales</taxon>
        <taxon>Nitrobacteraceae</taxon>
        <taxon>Rhodopseudomonas</taxon>
    </lineage>
</organism>
<feature type="transmembrane region" description="Helical" evidence="1">
    <location>
        <begin position="6"/>
        <end position="28"/>
    </location>
</feature>
<reference evidence="2 3" key="1">
    <citation type="submission" date="2023-07" db="EMBL/GenBank/DDBJ databases">
        <title>Genomic Encyclopedia of Type Strains, Phase IV (KMG-IV): sequencing the most valuable type-strain genomes for metagenomic binning, comparative biology and taxonomic classification.</title>
        <authorList>
            <person name="Goeker M."/>
        </authorList>
    </citation>
    <scope>NUCLEOTIDE SEQUENCE [LARGE SCALE GENOMIC DNA]</scope>
    <source>
        <strain evidence="2 3">DSM 11549</strain>
    </source>
</reference>
<dbReference type="EMBL" id="JAUSUK010000002">
    <property type="protein sequence ID" value="MDQ0327417.1"/>
    <property type="molecule type" value="Genomic_DNA"/>
</dbReference>
<sequence>MGEMALLPSLTLMTLGGLIALAIVFVVYKMKSRRPR</sequence>
<dbReference type="Proteomes" id="UP001230253">
    <property type="component" value="Unassembled WGS sequence"/>
</dbReference>
<comment type="caution">
    <text evidence="2">The sequence shown here is derived from an EMBL/GenBank/DDBJ whole genome shotgun (WGS) entry which is preliminary data.</text>
</comment>
<keyword evidence="3" id="KW-1185">Reference proteome</keyword>
<evidence type="ECO:0008006" key="4">
    <source>
        <dbReference type="Google" id="ProtNLM"/>
    </source>
</evidence>
<evidence type="ECO:0000313" key="2">
    <source>
        <dbReference type="EMBL" id="MDQ0327417.1"/>
    </source>
</evidence>
<protein>
    <recommendedName>
        <fullName evidence="4">LPXTG cell wall anchor domain-containing protein</fullName>
    </recommendedName>
</protein>
<accession>A0ABU0CA59</accession>
<keyword evidence="1" id="KW-0812">Transmembrane</keyword>
<gene>
    <name evidence="2" type="ORF">J2R99_003286</name>
</gene>